<dbReference type="AlphaFoldDB" id="A0A4Y2IQ82"/>
<organism evidence="2 3">
    <name type="scientific">Araneus ventricosus</name>
    <name type="common">Orbweaver spider</name>
    <name type="synonym">Epeira ventricosa</name>
    <dbReference type="NCBI Taxonomy" id="182803"/>
    <lineage>
        <taxon>Eukaryota</taxon>
        <taxon>Metazoa</taxon>
        <taxon>Ecdysozoa</taxon>
        <taxon>Arthropoda</taxon>
        <taxon>Chelicerata</taxon>
        <taxon>Arachnida</taxon>
        <taxon>Araneae</taxon>
        <taxon>Araneomorphae</taxon>
        <taxon>Entelegynae</taxon>
        <taxon>Araneoidea</taxon>
        <taxon>Araneidae</taxon>
        <taxon>Araneus</taxon>
    </lineage>
</organism>
<protein>
    <submittedName>
        <fullName evidence="2">Uncharacterized protein</fullName>
    </submittedName>
</protein>
<feature type="non-terminal residue" evidence="2">
    <location>
        <position position="43"/>
    </location>
</feature>
<proteinExistence type="predicted"/>
<evidence type="ECO:0000313" key="3">
    <source>
        <dbReference type="Proteomes" id="UP000499080"/>
    </source>
</evidence>
<feature type="region of interest" description="Disordered" evidence="1">
    <location>
        <begin position="11"/>
        <end position="43"/>
    </location>
</feature>
<keyword evidence="3" id="KW-1185">Reference proteome</keyword>
<reference evidence="2 3" key="1">
    <citation type="journal article" date="2019" name="Sci. Rep.">
        <title>Orb-weaving spider Araneus ventricosus genome elucidates the spidroin gene catalogue.</title>
        <authorList>
            <person name="Kono N."/>
            <person name="Nakamura H."/>
            <person name="Ohtoshi R."/>
            <person name="Moran D.A.P."/>
            <person name="Shinohara A."/>
            <person name="Yoshida Y."/>
            <person name="Fujiwara M."/>
            <person name="Mori M."/>
            <person name="Tomita M."/>
            <person name="Arakawa K."/>
        </authorList>
    </citation>
    <scope>NUCLEOTIDE SEQUENCE [LARGE SCALE GENOMIC DNA]</scope>
</reference>
<feature type="compositionally biased region" description="Basic and acidic residues" evidence="1">
    <location>
        <begin position="34"/>
        <end position="43"/>
    </location>
</feature>
<feature type="compositionally biased region" description="Polar residues" evidence="1">
    <location>
        <begin position="12"/>
        <end position="22"/>
    </location>
</feature>
<evidence type="ECO:0000313" key="2">
    <source>
        <dbReference type="EMBL" id="GBM79810.1"/>
    </source>
</evidence>
<sequence>MFLDDSRLWLHSMSSPGSTQKYQGELKPGLLEMKSPKKEMGRK</sequence>
<comment type="caution">
    <text evidence="2">The sequence shown here is derived from an EMBL/GenBank/DDBJ whole genome shotgun (WGS) entry which is preliminary data.</text>
</comment>
<gene>
    <name evidence="2" type="ORF">AVEN_113074_1</name>
</gene>
<evidence type="ECO:0000256" key="1">
    <source>
        <dbReference type="SAM" id="MobiDB-lite"/>
    </source>
</evidence>
<dbReference type="Proteomes" id="UP000499080">
    <property type="component" value="Unassembled WGS sequence"/>
</dbReference>
<dbReference type="EMBL" id="BGPR01002842">
    <property type="protein sequence ID" value="GBM79810.1"/>
    <property type="molecule type" value="Genomic_DNA"/>
</dbReference>
<accession>A0A4Y2IQ82</accession>
<name>A0A4Y2IQ82_ARAVE</name>